<keyword evidence="1" id="KW-0378">Hydrolase</keyword>
<proteinExistence type="predicted"/>
<dbReference type="PANTHER" id="PTHR43344:SF14">
    <property type="entry name" value="HAD-IB FAMILY HYDROLASE"/>
    <property type="match status" value="1"/>
</dbReference>
<dbReference type="NCBIfam" id="TIGR01490">
    <property type="entry name" value="HAD-SF-IB-hyp1"/>
    <property type="match status" value="1"/>
</dbReference>
<dbReference type="Gene3D" id="3.40.50.1000">
    <property type="entry name" value="HAD superfamily/HAD-like"/>
    <property type="match status" value="1"/>
</dbReference>
<dbReference type="Gene3D" id="1.20.1440.100">
    <property type="entry name" value="SG protein - dephosphorylation function"/>
    <property type="match status" value="1"/>
</dbReference>
<dbReference type="InterPro" id="IPR036412">
    <property type="entry name" value="HAD-like_sf"/>
</dbReference>
<dbReference type="PANTHER" id="PTHR43344">
    <property type="entry name" value="PHOSPHOSERINE PHOSPHATASE"/>
    <property type="match status" value="1"/>
</dbReference>
<sequence>MNLALFDFDETITHKDSFGPFLTLTVNPIQKYFYIVKLSPYFIGYKLKYITDRTFRTKLCHTAFKNYPKDKLIKIGNEFAIHYLNKIIRSNALEQIQWHLSQGDRVVVVSSSLDIYLKPWCQQYGLDLICNELESTHDLYTGHLRHGDCGGIEKANRIQQQYELTDYNKIYAYGDSPNDHAMLALADIKFYQWQQV</sequence>
<reference evidence="1 2" key="1">
    <citation type="submission" date="2019-08" db="EMBL/GenBank/DDBJ databases">
        <title>Five species of Acinetobacter isolated from floral nectar and animal pollinators.</title>
        <authorList>
            <person name="Hendry T.A."/>
        </authorList>
    </citation>
    <scope>NUCLEOTIDE SEQUENCE [LARGE SCALE GENOMIC DNA]</scope>
    <source>
        <strain evidence="1 2">MD18.27</strain>
    </source>
</reference>
<dbReference type="RefSeq" id="WP_325774362.1">
    <property type="nucleotide sequence ID" value="NZ_VTDN01000001.1"/>
</dbReference>
<dbReference type="InterPro" id="IPR023214">
    <property type="entry name" value="HAD_sf"/>
</dbReference>
<dbReference type="GO" id="GO:0016787">
    <property type="term" value="F:hydrolase activity"/>
    <property type="evidence" value="ECO:0007669"/>
    <property type="project" value="UniProtKB-KW"/>
</dbReference>
<dbReference type="InterPro" id="IPR006385">
    <property type="entry name" value="HAD_hydro_SerB1"/>
</dbReference>
<dbReference type="Pfam" id="PF12710">
    <property type="entry name" value="HAD"/>
    <property type="match status" value="1"/>
</dbReference>
<evidence type="ECO:0000313" key="1">
    <source>
        <dbReference type="EMBL" id="MEB5475730.1"/>
    </source>
</evidence>
<comment type="caution">
    <text evidence="1">The sequence shown here is derived from an EMBL/GenBank/DDBJ whole genome shotgun (WGS) entry which is preliminary data.</text>
</comment>
<name>A0ABU6DPE4_9GAMM</name>
<evidence type="ECO:0000313" key="2">
    <source>
        <dbReference type="Proteomes" id="UP001339883"/>
    </source>
</evidence>
<dbReference type="EMBL" id="VTDN01000001">
    <property type="protein sequence ID" value="MEB5475730.1"/>
    <property type="molecule type" value="Genomic_DNA"/>
</dbReference>
<organism evidence="1 2">
    <name type="scientific">Acinetobacter pollinis</name>
    <dbReference type="NCBI Taxonomy" id="2605270"/>
    <lineage>
        <taxon>Bacteria</taxon>
        <taxon>Pseudomonadati</taxon>
        <taxon>Pseudomonadota</taxon>
        <taxon>Gammaproteobacteria</taxon>
        <taxon>Moraxellales</taxon>
        <taxon>Moraxellaceae</taxon>
        <taxon>Acinetobacter</taxon>
    </lineage>
</organism>
<protein>
    <submittedName>
        <fullName evidence="1">HAD-IB family hydrolase</fullName>
    </submittedName>
</protein>
<accession>A0ABU6DPE4</accession>
<dbReference type="SUPFAM" id="SSF56784">
    <property type="entry name" value="HAD-like"/>
    <property type="match status" value="1"/>
</dbReference>
<keyword evidence="2" id="KW-1185">Reference proteome</keyword>
<dbReference type="InterPro" id="IPR050582">
    <property type="entry name" value="HAD-like_SerB"/>
</dbReference>
<dbReference type="NCBIfam" id="TIGR01488">
    <property type="entry name" value="HAD-SF-IB"/>
    <property type="match status" value="1"/>
</dbReference>
<dbReference type="Proteomes" id="UP001339883">
    <property type="component" value="Unassembled WGS sequence"/>
</dbReference>
<gene>
    <name evidence="1" type="ORF">I2F25_01440</name>
</gene>